<evidence type="ECO:0000256" key="4">
    <source>
        <dbReference type="ARBA" id="ARBA00022840"/>
    </source>
</evidence>
<evidence type="ECO:0000256" key="3">
    <source>
        <dbReference type="ARBA" id="ARBA00022806"/>
    </source>
</evidence>
<dbReference type="InterPro" id="IPR055124">
    <property type="entry name" value="PIN-like_DDX60"/>
</dbReference>
<dbReference type="InterPro" id="IPR014001">
    <property type="entry name" value="Helicase_ATP-bd"/>
</dbReference>
<keyword evidence="1" id="KW-0547">Nucleotide-binding</keyword>
<feature type="compositionally biased region" description="Basic and acidic residues" evidence="5">
    <location>
        <begin position="682"/>
        <end position="702"/>
    </location>
</feature>
<keyword evidence="2" id="KW-0378">Hydrolase</keyword>
<comment type="caution">
    <text evidence="8">The sequence shown here is derived from an EMBL/GenBank/DDBJ whole genome shotgun (WGS) entry which is preliminary data.</text>
</comment>
<dbReference type="InterPro" id="IPR011545">
    <property type="entry name" value="DEAD/DEAH_box_helicase_dom"/>
</dbReference>
<keyword evidence="9" id="KW-1185">Reference proteome</keyword>
<feature type="compositionally biased region" description="Acidic residues" evidence="5">
    <location>
        <begin position="24"/>
        <end position="34"/>
    </location>
</feature>
<dbReference type="InterPro" id="IPR001650">
    <property type="entry name" value="Helicase_C-like"/>
</dbReference>
<evidence type="ECO:0000313" key="8">
    <source>
        <dbReference type="EMBL" id="CAH3120147.1"/>
    </source>
</evidence>
<feature type="domain" description="Helicase C-terminal" evidence="7">
    <location>
        <begin position="1316"/>
        <end position="1477"/>
    </location>
</feature>
<feature type="region of interest" description="Disordered" evidence="5">
    <location>
        <begin position="663"/>
        <end position="702"/>
    </location>
</feature>
<dbReference type="Pfam" id="PF26167">
    <property type="entry name" value="TPR_DDX60"/>
    <property type="match status" value="1"/>
</dbReference>
<dbReference type="PROSITE" id="PS51194">
    <property type="entry name" value="HELICASE_CTER"/>
    <property type="match status" value="1"/>
</dbReference>
<dbReference type="InterPro" id="IPR052431">
    <property type="entry name" value="SKI2_subfamily_helicases"/>
</dbReference>
<dbReference type="Gene3D" id="3.40.50.300">
    <property type="entry name" value="P-loop containing nucleotide triphosphate hydrolases"/>
    <property type="match status" value="2"/>
</dbReference>
<feature type="region of interest" description="Disordered" evidence="5">
    <location>
        <begin position="1727"/>
        <end position="1764"/>
    </location>
</feature>
<keyword evidence="3" id="KW-0347">Helicase</keyword>
<name>A0ABN8NVI2_9CNID</name>
<evidence type="ECO:0000313" key="9">
    <source>
        <dbReference type="Proteomes" id="UP001159405"/>
    </source>
</evidence>
<gene>
    <name evidence="8" type="ORF">PLOB_00027765</name>
</gene>
<dbReference type="Pfam" id="PF00270">
    <property type="entry name" value="DEAD"/>
    <property type="match status" value="1"/>
</dbReference>
<proteinExistence type="predicted"/>
<keyword evidence="4" id="KW-0067">ATP-binding</keyword>
<organism evidence="8 9">
    <name type="scientific">Porites lobata</name>
    <dbReference type="NCBI Taxonomy" id="104759"/>
    <lineage>
        <taxon>Eukaryota</taxon>
        <taxon>Metazoa</taxon>
        <taxon>Cnidaria</taxon>
        <taxon>Anthozoa</taxon>
        <taxon>Hexacorallia</taxon>
        <taxon>Scleractinia</taxon>
        <taxon>Fungiina</taxon>
        <taxon>Poritidae</taxon>
        <taxon>Porites</taxon>
    </lineage>
</organism>
<dbReference type="Pfam" id="PF23002">
    <property type="entry name" value="PIN-like_DDX60"/>
    <property type="match status" value="1"/>
</dbReference>
<feature type="compositionally biased region" description="Acidic residues" evidence="5">
    <location>
        <begin position="1"/>
        <end position="14"/>
    </location>
</feature>
<dbReference type="Pfam" id="PF26076">
    <property type="entry name" value="WHD_DDX60"/>
    <property type="match status" value="1"/>
</dbReference>
<accession>A0ABN8NVI2</accession>
<evidence type="ECO:0000259" key="7">
    <source>
        <dbReference type="PROSITE" id="PS51194"/>
    </source>
</evidence>
<dbReference type="SUPFAM" id="SSF52540">
    <property type="entry name" value="P-loop containing nucleoside triphosphate hydrolases"/>
    <property type="match status" value="1"/>
</dbReference>
<evidence type="ECO:0000256" key="5">
    <source>
        <dbReference type="SAM" id="MobiDB-lite"/>
    </source>
</evidence>
<evidence type="ECO:0000259" key="6">
    <source>
        <dbReference type="PROSITE" id="PS51192"/>
    </source>
</evidence>
<dbReference type="CDD" id="cd18025">
    <property type="entry name" value="DEXHc_DDX60"/>
    <property type="match status" value="1"/>
</dbReference>
<feature type="compositionally biased region" description="Basic and acidic residues" evidence="5">
    <location>
        <begin position="35"/>
        <end position="48"/>
    </location>
</feature>
<dbReference type="Proteomes" id="UP001159405">
    <property type="component" value="Unassembled WGS sequence"/>
</dbReference>
<sequence>MAEGGEDYGSDNDSDVSLSLGSDIGEDSDDDLSELENHYEPDEAKSNGENEIFEENESDHFEESGEPEEKSEETGNQTDDEKTGRPPLTISQFMYYINERFYGHCVTPLQVNIMTDFVDAEIFLIDGDSLLLDLLGERSLDWSNGGQFLHLAYLVERFLQYFTDKGGVFHIVFLKEMEIIWNSQPSMLLARQALILHLKYNTTFTVVTSIDHFFGKQWRDYVNSKIPAFLVLTDAENIPWESGEKTRQGLQFLLRSLLFHSLGEGLNCVFISGIEMTATKVMGYYMESLPAHRLRFRKFSKTCWKAWCAVMSYFRKEASSDDQQAPGTSLVTQFDLKEKVKSALQSPNKRGCRELATVLGCEMLLTKILNDSNVSKESAKTAEGRIKLFLLHSLLLSRLPLKYRAHTLKGHLLTKFCEEKDDQFKYNFDKMHKSLWEILKVIQDEYPSILATGHLLDMTSVADLMDSRLLHTLFSLTLALEGMKAVSLPKDVIEEAEIAWGIVVADLKTTCTQHSDVLATQFLPFSAEIGREFRTVKGESTCADSETCVKLTRLLEMENSLVSEYAGDMRSKINEIAGEEIDDTVFYEGRAFDELYHWHSLKPLSDDCERTKGDIKEKLPDDRKARFWYYKRKQQYARYHRLYGDSLSGGVDRAKIITVTETENKKKKGKDKKGKVSSKAAKIIEENKRKRREQQQEKDQEKWTHILAETEKSLKRDNYSAALQFVDKFVADCETPEFNLQALMKKAQSCLDAWQETRSRDAKSNDMKYPVLLMESVQKITEGFESLLTDKDKKKLAGYMQKLGFEDISTTFYQLNPESGRKAGQLSLNTTSARFQLEHMGHLLKREERTDPDSRVDHFIPDSWQRDLLDAVDNNESAVIVAPTSSGKTYASYYCMEKVLRESNNGVVVYVSPTKALVNQVAATIYARFHRKKLPAGKAVYGVFTRDYQYNTLNSQILVTVPQCLEILFLSPARQDWTKNVKYVIFDEVHCLGQEIGAEVWEHLLLLIRCPFLALSATIGNPQDLLNWLQAAQDFREKQDKQDGGKLRKSYRIRLVTCKERYSDLEKSIYLPSPKNGGFSKKTFMYDDGYDVTKTEEFVSLHPCAQLGAKQLKENGFPSDLSLTPKETLELYDVMFFHWSDKESLKRLAPEQYFRENRFIHKKHTRAYEEELKKELESWTNHQEQFEKAQSMIKSLSSVCVKKMISTDEEWLELGIGSVGRGAILYNYSKLVEQLKAQDKLPALVFSFDRKLCEILAFRLTIQFEDREDAIRERTRRSDERKRLQAEKKAKRARDATEKEKEKRSSSQRDNLKEAKDDQSLPNLEEPLPECSLSFTHGIGNQRLKKIMDRIRKIHSRSLFKSALRRGISFHHAGMSSKMRTVVEMLFREKYLQVVSATGTLALGIHMPCKTVVFAGDSPFLNSLMYRQMSGRAGRRGFDPVGNVIFFGIPYRKVQRLMTANIPKLVGNFPINVSLVLRLLLMTSTGDDKQDALTKALALLSHPFICKKHPEMDSQIKKHFLFSVELLARLGLINKDTGAPQEMAGLATHLHFHEPSNFVLVSFLQGGLFHEICQPGENGKFSEDVLRTLVLVLNHLFARSFLHASFKRRLPCWSTSKVILEDLPKEFAEALQSYNAQVTKVFSQYLTTVATEQERQRGEENKLPLSGIEFRDQKSVKPIDEFDIIKSLRLSSIKYSACSSFAALSGNSDLKLHSTFQDKEVENELEEETEMEKGNAEVVKNSAAKGPSEKVEEKEDNDKRELEDEVDDIEPINHFLKIVRQDVYTDMNVVPVLPLRKRDSFGRVQHLNAYALDFFKHGSTKCLEEENGVRPGDVFHKLKDFYLTIKSISCSLEELGPETDNVVLAFKQLAEEFGEKFRKRFDRDI</sequence>
<reference evidence="8 9" key="1">
    <citation type="submission" date="2022-05" db="EMBL/GenBank/DDBJ databases">
        <authorList>
            <consortium name="Genoscope - CEA"/>
            <person name="William W."/>
        </authorList>
    </citation>
    <scope>NUCLEOTIDE SEQUENCE [LARGE SCALE GENOMIC DNA]</scope>
</reference>
<dbReference type="Pfam" id="PF00271">
    <property type="entry name" value="Helicase_C"/>
    <property type="match status" value="1"/>
</dbReference>
<feature type="compositionally biased region" description="Basic and acidic residues" evidence="5">
    <location>
        <begin position="1274"/>
        <end position="1319"/>
    </location>
</feature>
<feature type="domain" description="Helicase ATP-binding" evidence="6">
    <location>
        <begin position="869"/>
        <end position="1037"/>
    </location>
</feature>
<dbReference type="PANTHER" id="PTHR44533:SF4">
    <property type="entry name" value="DEAD_H RNA HELICASE, PUTATIVE-RELATED"/>
    <property type="match status" value="1"/>
</dbReference>
<evidence type="ECO:0000256" key="2">
    <source>
        <dbReference type="ARBA" id="ARBA00022801"/>
    </source>
</evidence>
<dbReference type="SMART" id="SM00487">
    <property type="entry name" value="DEXDc"/>
    <property type="match status" value="1"/>
</dbReference>
<feature type="region of interest" description="Disordered" evidence="5">
    <location>
        <begin position="1274"/>
        <end position="1325"/>
    </location>
</feature>
<dbReference type="PANTHER" id="PTHR44533">
    <property type="entry name" value="DEAD/H RNA HELICASE, PUTATIVE-RELATED"/>
    <property type="match status" value="1"/>
</dbReference>
<feature type="region of interest" description="Disordered" evidence="5">
    <location>
        <begin position="1"/>
        <end position="87"/>
    </location>
</feature>
<dbReference type="InterPro" id="IPR059032">
    <property type="entry name" value="WHD_DDX60"/>
</dbReference>
<dbReference type="EMBL" id="CALNXK010000034">
    <property type="protein sequence ID" value="CAH3120147.1"/>
    <property type="molecule type" value="Genomic_DNA"/>
</dbReference>
<feature type="compositionally biased region" description="Basic and acidic residues" evidence="5">
    <location>
        <begin position="1747"/>
        <end position="1762"/>
    </location>
</feature>
<protein>
    <recommendedName>
        <fullName evidence="10">ATP-dependent RNA helicase DDX60</fullName>
    </recommendedName>
</protein>
<evidence type="ECO:0000256" key="1">
    <source>
        <dbReference type="ARBA" id="ARBA00022741"/>
    </source>
</evidence>
<feature type="compositionally biased region" description="Basic residues" evidence="5">
    <location>
        <begin position="665"/>
        <end position="676"/>
    </location>
</feature>
<dbReference type="PROSITE" id="PS51192">
    <property type="entry name" value="HELICASE_ATP_BIND_1"/>
    <property type="match status" value="1"/>
</dbReference>
<dbReference type="SMART" id="SM00490">
    <property type="entry name" value="HELICc"/>
    <property type="match status" value="1"/>
</dbReference>
<dbReference type="InterPro" id="IPR027417">
    <property type="entry name" value="P-loop_NTPase"/>
</dbReference>
<evidence type="ECO:0008006" key="10">
    <source>
        <dbReference type="Google" id="ProtNLM"/>
    </source>
</evidence>